<protein>
    <submittedName>
        <fullName evidence="3">FP1 protein</fullName>
    </submittedName>
</protein>
<dbReference type="OrthoDB" id="425236at2759"/>
<keyword evidence="2" id="KW-0732">Signal</keyword>
<keyword evidence="1" id="KW-0472">Membrane</keyword>
<reference evidence="3" key="1">
    <citation type="submission" date="2021-02" db="EMBL/GenBank/DDBJ databases">
        <authorList>
            <person name="Dougan E. K."/>
            <person name="Rhodes N."/>
            <person name="Thang M."/>
            <person name="Chan C."/>
        </authorList>
    </citation>
    <scope>NUCLEOTIDE SEQUENCE</scope>
</reference>
<evidence type="ECO:0000256" key="2">
    <source>
        <dbReference type="SAM" id="SignalP"/>
    </source>
</evidence>
<proteinExistence type="predicted"/>
<keyword evidence="1" id="KW-0812">Transmembrane</keyword>
<evidence type="ECO:0000313" key="3">
    <source>
        <dbReference type="EMBL" id="CAE7771990.1"/>
    </source>
</evidence>
<dbReference type="EMBL" id="CAJNJA010041108">
    <property type="protein sequence ID" value="CAE7771990.1"/>
    <property type="molecule type" value="Genomic_DNA"/>
</dbReference>
<dbReference type="Proteomes" id="UP000601435">
    <property type="component" value="Unassembled WGS sequence"/>
</dbReference>
<gene>
    <name evidence="3" type="primary">FP1</name>
    <name evidence="3" type="ORF">SNEC2469_LOCUS22561</name>
</gene>
<name>A0A812Y4F0_9DINO</name>
<feature type="transmembrane region" description="Helical" evidence="1">
    <location>
        <begin position="72"/>
        <end position="95"/>
    </location>
</feature>
<keyword evidence="4" id="KW-1185">Reference proteome</keyword>
<evidence type="ECO:0000256" key="1">
    <source>
        <dbReference type="SAM" id="Phobius"/>
    </source>
</evidence>
<comment type="caution">
    <text evidence="3">The sequence shown here is derived from an EMBL/GenBank/DDBJ whole genome shotgun (WGS) entry which is preliminary data.</text>
</comment>
<accession>A0A812Y4F0</accession>
<dbReference type="AlphaFoldDB" id="A0A812Y4F0"/>
<sequence length="178" mass="20187">MVCTVVVLGMAVFFVWCMVQAVEHFDYSKYKSSYKIQAVLNWLKKHGVDLSKMDWSTIFATFRGQLMDTLTAVIAFSEGIVLTSLMFFFCLYAMLPNPHDKRTFHRPLNHPEQSTGLQFITGLLCQRFRGLTTDSHLHPRLSGFCSTAVGRKFVALCVALEHGTHAFSPSPRLLHQVL</sequence>
<feature type="signal peptide" evidence="2">
    <location>
        <begin position="1"/>
        <end position="21"/>
    </location>
</feature>
<evidence type="ECO:0000313" key="4">
    <source>
        <dbReference type="Proteomes" id="UP000601435"/>
    </source>
</evidence>
<keyword evidence="1" id="KW-1133">Transmembrane helix</keyword>
<organism evidence="3 4">
    <name type="scientific">Symbiodinium necroappetens</name>
    <dbReference type="NCBI Taxonomy" id="1628268"/>
    <lineage>
        <taxon>Eukaryota</taxon>
        <taxon>Sar</taxon>
        <taxon>Alveolata</taxon>
        <taxon>Dinophyceae</taxon>
        <taxon>Suessiales</taxon>
        <taxon>Symbiodiniaceae</taxon>
        <taxon>Symbiodinium</taxon>
    </lineage>
</organism>
<feature type="chain" id="PRO_5032990135" evidence="2">
    <location>
        <begin position="22"/>
        <end position="178"/>
    </location>
</feature>